<organism evidence="1 2">
    <name type="scientific">Botryotinia calthae</name>
    <dbReference type="NCBI Taxonomy" id="38488"/>
    <lineage>
        <taxon>Eukaryota</taxon>
        <taxon>Fungi</taxon>
        <taxon>Dikarya</taxon>
        <taxon>Ascomycota</taxon>
        <taxon>Pezizomycotina</taxon>
        <taxon>Leotiomycetes</taxon>
        <taxon>Helotiales</taxon>
        <taxon>Sclerotiniaceae</taxon>
        <taxon>Botryotinia</taxon>
    </lineage>
</organism>
<sequence>MYSLFRVPKLHFNPHIHTERLIVFLAFRKDFLLMSYGDLLHYDKKKNRDELLKSFDPQYIEQHLHGISFKHVCDLVKDMWTAKYFHLNSEITRFFEGASFERQQDPAFRRLINVPPLGEALESDIWRLNHQSYYKPRITKSGRIRKLHSTRPRFLPSRELFGPDLMFNFSPVSGPFKPFLGPYENNYECSTALPFTLQHSILTTLQDLTEESLFSFASRYFPGYLALNFKTCPKSVELNTWRSHLHMNAPNIRQNLTSGFVIDDLHFFLHRLEAITDLVVGRKHGVPIEAINSMCADSICLARALGDPRAFLLGTIQEKVLIVSETLLQIQHLPLHFSSLETGLTRKSNLQIFIQAISASRILIRSAEGTILYSERYHEIMKMLHHLEIYCEEKRTPPSPVHFYY</sequence>
<dbReference type="AlphaFoldDB" id="A0A4Y8DCE7"/>
<keyword evidence="2" id="KW-1185">Reference proteome</keyword>
<dbReference type="OrthoDB" id="5324651at2759"/>
<dbReference type="Proteomes" id="UP000297299">
    <property type="component" value="Unassembled WGS sequence"/>
</dbReference>
<dbReference type="STRING" id="38488.A0A4Y8DCE7"/>
<reference evidence="1 2" key="1">
    <citation type="submission" date="2017-11" db="EMBL/GenBank/DDBJ databases">
        <title>Comparative genomics of Botrytis spp.</title>
        <authorList>
            <person name="Valero-Jimenez C.A."/>
            <person name="Tapia P."/>
            <person name="Veloso J."/>
            <person name="Silva-Moreno E."/>
            <person name="Staats M."/>
            <person name="Valdes J.H."/>
            <person name="Van Kan J.A.L."/>
        </authorList>
    </citation>
    <scope>NUCLEOTIDE SEQUENCE [LARGE SCALE GENOMIC DNA]</scope>
    <source>
        <strain evidence="1 2">MUCL2830</strain>
    </source>
</reference>
<accession>A0A4Y8DCE7</accession>
<comment type="caution">
    <text evidence="1">The sequence shown here is derived from an EMBL/GenBank/DDBJ whole genome shotgun (WGS) entry which is preliminary data.</text>
</comment>
<proteinExistence type="predicted"/>
<evidence type="ECO:0000313" key="1">
    <source>
        <dbReference type="EMBL" id="TEY79893.1"/>
    </source>
</evidence>
<name>A0A4Y8DCE7_9HELO</name>
<protein>
    <submittedName>
        <fullName evidence="1">Uncharacterized protein</fullName>
    </submittedName>
</protein>
<dbReference type="EMBL" id="PHWZ01000040">
    <property type="protein sequence ID" value="TEY79893.1"/>
    <property type="molecule type" value="Genomic_DNA"/>
</dbReference>
<evidence type="ECO:0000313" key="2">
    <source>
        <dbReference type="Proteomes" id="UP000297299"/>
    </source>
</evidence>
<gene>
    <name evidence="1" type="ORF">BOTCAL_0040g00080</name>
</gene>